<dbReference type="InterPro" id="IPR036397">
    <property type="entry name" value="RNaseH_sf"/>
</dbReference>
<organism evidence="2 3">
    <name type="scientific">Phytophthora nicotianae</name>
    <name type="common">Potato buckeye rot agent</name>
    <name type="synonym">Phytophthora parasitica</name>
    <dbReference type="NCBI Taxonomy" id="4792"/>
    <lineage>
        <taxon>Eukaryota</taxon>
        <taxon>Sar</taxon>
        <taxon>Stramenopiles</taxon>
        <taxon>Oomycota</taxon>
        <taxon>Peronosporomycetes</taxon>
        <taxon>Peronosporales</taxon>
        <taxon>Peronosporaceae</taxon>
        <taxon>Phytophthora</taxon>
    </lineage>
</organism>
<proteinExistence type="predicted"/>
<dbReference type="Proteomes" id="UP000054636">
    <property type="component" value="Unassembled WGS sequence"/>
</dbReference>
<dbReference type="InterPro" id="IPR009057">
    <property type="entry name" value="Homeodomain-like_sf"/>
</dbReference>
<reference evidence="2 3" key="1">
    <citation type="submission" date="2015-11" db="EMBL/GenBank/DDBJ databases">
        <title>Genomes and virulence difference between two physiological races of Phytophthora nicotianae.</title>
        <authorList>
            <person name="Liu H."/>
            <person name="Ma X."/>
            <person name="Yu H."/>
            <person name="Fang D."/>
            <person name="Li Y."/>
            <person name="Wang X."/>
            <person name="Wang W."/>
            <person name="Dong Y."/>
            <person name="Xiao B."/>
        </authorList>
    </citation>
    <scope>NUCLEOTIDE SEQUENCE [LARGE SCALE GENOMIC DNA]</scope>
    <source>
        <strain evidence="3">race 1</strain>
    </source>
</reference>
<dbReference type="NCBIfam" id="NF033545">
    <property type="entry name" value="transpos_IS630"/>
    <property type="match status" value="1"/>
</dbReference>
<evidence type="ECO:0000259" key="1">
    <source>
        <dbReference type="Pfam" id="PF13358"/>
    </source>
</evidence>
<comment type="caution">
    <text evidence="2">The sequence shown here is derived from an EMBL/GenBank/DDBJ whole genome shotgun (WGS) entry which is preliminary data.</text>
</comment>
<name>A0A0W8CUT1_PHYNI</name>
<dbReference type="AlphaFoldDB" id="A0A0W8CUT1"/>
<dbReference type="EMBL" id="LNFP01001062">
    <property type="protein sequence ID" value="KUF87965.1"/>
    <property type="molecule type" value="Genomic_DNA"/>
</dbReference>
<feature type="domain" description="Tc1-like transposase DDE" evidence="1">
    <location>
        <begin position="152"/>
        <end position="290"/>
    </location>
</feature>
<dbReference type="PANTHER" id="PTHR46564">
    <property type="entry name" value="TRANSPOSASE"/>
    <property type="match status" value="1"/>
</dbReference>
<dbReference type="PANTHER" id="PTHR46564:SF1">
    <property type="entry name" value="TRANSPOSASE"/>
    <property type="match status" value="1"/>
</dbReference>
<sequence length="357" mass="40518">MRYNSYTDYQRQRVLSTAREGGNWAQVALHNGIAYQTAWRWVNRARTTNVWTPSVGQRGGPRHVKITPEHVESMVTLLEDKCLLTLYDLVDELKVKYDIDVVPSTVYNALDAICFTCKKIHSEPSEMNSSRVKELRRQYVKDIMLEQAKRNRILYFDETNFNLFCTRNFGWSRRGSRAVVVRPGSRGENLSIIACISACGLEHVKYRWGTNDAESIEIFVRELLDSLMDQGISLFNVVVVCDNASIHAGVKEVTQLSDYVGVELIKLSPYSPMLNPIENVFSVFKSGVKSYLAEHRDAILRPPRGVTKAEHRASYMFRAAKHSMSTKVTSELCDSEAAHTLSFHARALDLEDMPVGS</sequence>
<gene>
    <name evidence="2" type="ORF">AM588_10003742</name>
</gene>
<accession>A0A0W8CUT1</accession>
<dbReference type="InterPro" id="IPR047655">
    <property type="entry name" value="Transpos_IS630-like"/>
</dbReference>
<dbReference type="GO" id="GO:0003676">
    <property type="term" value="F:nucleic acid binding"/>
    <property type="evidence" value="ECO:0007669"/>
    <property type="project" value="InterPro"/>
</dbReference>
<evidence type="ECO:0000313" key="2">
    <source>
        <dbReference type="EMBL" id="KUF87965.1"/>
    </source>
</evidence>
<dbReference type="Pfam" id="PF13358">
    <property type="entry name" value="DDE_3"/>
    <property type="match status" value="1"/>
</dbReference>
<dbReference type="Gene3D" id="3.30.420.10">
    <property type="entry name" value="Ribonuclease H-like superfamily/Ribonuclease H"/>
    <property type="match status" value="1"/>
</dbReference>
<dbReference type="SUPFAM" id="SSF46689">
    <property type="entry name" value="Homeodomain-like"/>
    <property type="match status" value="1"/>
</dbReference>
<evidence type="ECO:0000313" key="3">
    <source>
        <dbReference type="Proteomes" id="UP000054636"/>
    </source>
</evidence>
<protein>
    <recommendedName>
        <fullName evidence="1">Tc1-like transposase DDE domain-containing protein</fullName>
    </recommendedName>
</protein>
<dbReference type="InterPro" id="IPR038717">
    <property type="entry name" value="Tc1-like_DDE_dom"/>
</dbReference>